<keyword evidence="5" id="KW-0732">Signal</keyword>
<keyword evidence="3" id="KW-0679">Respiratory chain</keyword>
<dbReference type="InterPro" id="IPR029160">
    <property type="entry name" value="UQCC4"/>
</dbReference>
<dbReference type="RefSeq" id="XP_002732449.1">
    <property type="nucleotide sequence ID" value="XM_002732403.2"/>
</dbReference>
<dbReference type="Proteomes" id="UP000694865">
    <property type="component" value="Unplaced"/>
</dbReference>
<evidence type="ECO:0000256" key="1">
    <source>
        <dbReference type="ARBA" id="ARBA00004434"/>
    </source>
</evidence>
<keyword evidence="7" id="KW-0249">Electron transport</keyword>
<keyword evidence="8" id="KW-1133">Transmembrane helix</keyword>
<evidence type="ECO:0000313" key="13">
    <source>
        <dbReference type="RefSeq" id="XP_002732449.1"/>
    </source>
</evidence>
<evidence type="ECO:0000313" key="12">
    <source>
        <dbReference type="Proteomes" id="UP000694865"/>
    </source>
</evidence>
<keyword evidence="12" id="KW-1185">Reference proteome</keyword>
<protein>
    <submittedName>
        <fullName evidence="13">Protein ccsmst1-like</fullName>
    </submittedName>
</protein>
<gene>
    <name evidence="13" type="primary">LOC100372606</name>
</gene>
<keyword evidence="6" id="KW-0999">Mitochondrion inner membrane</keyword>
<evidence type="ECO:0000256" key="5">
    <source>
        <dbReference type="ARBA" id="ARBA00022729"/>
    </source>
</evidence>
<dbReference type="Pfam" id="PF15013">
    <property type="entry name" value="CCSMST1"/>
    <property type="match status" value="1"/>
</dbReference>
<evidence type="ECO:0000256" key="2">
    <source>
        <dbReference type="ARBA" id="ARBA00022448"/>
    </source>
</evidence>
<dbReference type="PRINTS" id="PR02042">
    <property type="entry name" value="CCSMST1"/>
</dbReference>
<keyword evidence="10" id="KW-0472">Membrane</keyword>
<evidence type="ECO:0000256" key="8">
    <source>
        <dbReference type="ARBA" id="ARBA00022989"/>
    </source>
</evidence>
<dbReference type="InterPro" id="IPR023248">
    <property type="entry name" value="UQCC4_vert"/>
</dbReference>
<evidence type="ECO:0000256" key="11">
    <source>
        <dbReference type="ARBA" id="ARBA00034713"/>
    </source>
</evidence>
<evidence type="ECO:0000256" key="9">
    <source>
        <dbReference type="ARBA" id="ARBA00023128"/>
    </source>
</evidence>
<evidence type="ECO:0000256" key="10">
    <source>
        <dbReference type="ARBA" id="ARBA00023136"/>
    </source>
</evidence>
<dbReference type="PANTHER" id="PTHR35268:SF1">
    <property type="entry name" value="UBIQUINOL-CYTOCHROME-C REDUCTASE COMPLEX ASSEMBLY FACTOR 4"/>
    <property type="match status" value="1"/>
</dbReference>
<evidence type="ECO:0000256" key="4">
    <source>
        <dbReference type="ARBA" id="ARBA00022692"/>
    </source>
</evidence>
<sequence>MASSMSTTVLSRFVRKILPGECLIQNRVFGLSTITARYSSGKTQHDNQIEDDDKPIPYTSSGALKWTVDESLGSRHQQPKWRVALISVTLSAILIWAAFREETEIDKELEKPLEQRMAELQAGFNAAKRIQEKSDNT</sequence>
<evidence type="ECO:0000256" key="6">
    <source>
        <dbReference type="ARBA" id="ARBA00022792"/>
    </source>
</evidence>
<evidence type="ECO:0000256" key="7">
    <source>
        <dbReference type="ARBA" id="ARBA00022982"/>
    </source>
</evidence>
<evidence type="ECO:0000256" key="3">
    <source>
        <dbReference type="ARBA" id="ARBA00022660"/>
    </source>
</evidence>
<keyword evidence="9" id="KW-0496">Mitochondrion</keyword>
<accession>A0ABM0GLB7</accession>
<comment type="subcellular location">
    <subcellularLocation>
        <location evidence="1">Mitochondrion inner membrane</location>
        <topology evidence="1">Single-pass membrane protein</topology>
    </subcellularLocation>
</comment>
<proteinExistence type="inferred from homology"/>
<reference evidence="13" key="1">
    <citation type="submission" date="2025-08" db="UniProtKB">
        <authorList>
            <consortium name="RefSeq"/>
        </authorList>
    </citation>
    <scope>IDENTIFICATION</scope>
    <source>
        <tissue evidence="13">Testes</tissue>
    </source>
</reference>
<keyword evidence="4" id="KW-0812">Transmembrane</keyword>
<comment type="similarity">
    <text evidence="11">Belongs to the UQCC4 family.</text>
</comment>
<name>A0ABM0GLB7_SACKO</name>
<dbReference type="PANTHER" id="PTHR35268">
    <property type="entry name" value="PROTEIN CCSMST1"/>
    <property type="match status" value="1"/>
</dbReference>
<organism evidence="12 13">
    <name type="scientific">Saccoglossus kowalevskii</name>
    <name type="common">Acorn worm</name>
    <dbReference type="NCBI Taxonomy" id="10224"/>
    <lineage>
        <taxon>Eukaryota</taxon>
        <taxon>Metazoa</taxon>
        <taxon>Hemichordata</taxon>
        <taxon>Enteropneusta</taxon>
        <taxon>Harrimaniidae</taxon>
        <taxon>Saccoglossus</taxon>
    </lineage>
</organism>
<keyword evidence="2" id="KW-0813">Transport</keyword>
<dbReference type="GeneID" id="100372606"/>